<proteinExistence type="predicted"/>
<evidence type="ECO:0000256" key="1">
    <source>
        <dbReference type="SAM" id="SignalP"/>
    </source>
</evidence>
<name>A0A545UBV3_9GAMM</name>
<feature type="signal peptide" evidence="1">
    <location>
        <begin position="1"/>
        <end position="22"/>
    </location>
</feature>
<dbReference type="EMBL" id="VIKS01000009">
    <property type="protein sequence ID" value="TQV86937.1"/>
    <property type="molecule type" value="Genomic_DNA"/>
</dbReference>
<comment type="caution">
    <text evidence="2">The sequence shown here is derived from an EMBL/GenBank/DDBJ whole genome shotgun (WGS) entry which is preliminary data.</text>
</comment>
<gene>
    <name evidence="2" type="ORF">FLL46_14075</name>
</gene>
<protein>
    <recommendedName>
        <fullName evidence="4">DUF3108 domain-containing protein</fullName>
    </recommendedName>
</protein>
<dbReference type="AlphaFoldDB" id="A0A545UBV3"/>
<sequence>MSLLTRLIAILACLTFPATILAGEHKGTHGMLLLLGDGHLIGSHFPLWRKPHDFQAFVEVSFIDAKTQKSVVKKMEKSNNYFTLVPKPFDADKLKSGTDFNIKVDVYDGHFERAGKKIVDSANASMRALFYRQLVPELDEKNKSKYEKYYALYSGRKTFLFNRISAYRPFDHVVEAESNRENIYFPLEVKLVTSKSQPSYSGSLANLKAISKRYDLDIIRTIYLEKDELKW</sequence>
<evidence type="ECO:0000313" key="2">
    <source>
        <dbReference type="EMBL" id="TQV86937.1"/>
    </source>
</evidence>
<dbReference type="OrthoDB" id="5770735at2"/>
<dbReference type="Proteomes" id="UP000315439">
    <property type="component" value="Unassembled WGS sequence"/>
</dbReference>
<accession>A0A545UBV3</accession>
<evidence type="ECO:0000313" key="3">
    <source>
        <dbReference type="Proteomes" id="UP000315439"/>
    </source>
</evidence>
<dbReference type="RefSeq" id="WP_142894435.1">
    <property type="nucleotide sequence ID" value="NZ_ML660165.1"/>
</dbReference>
<evidence type="ECO:0008006" key="4">
    <source>
        <dbReference type="Google" id="ProtNLM"/>
    </source>
</evidence>
<keyword evidence="3" id="KW-1185">Reference proteome</keyword>
<keyword evidence="1" id="KW-0732">Signal</keyword>
<reference evidence="2 3" key="1">
    <citation type="submission" date="2019-07" db="EMBL/GenBank/DDBJ databases">
        <title>Draft genome for Aliikangiella sp. M105.</title>
        <authorList>
            <person name="Wang G."/>
        </authorList>
    </citation>
    <scope>NUCLEOTIDE SEQUENCE [LARGE SCALE GENOMIC DNA]</scope>
    <source>
        <strain evidence="2 3">M105</strain>
    </source>
</reference>
<feature type="chain" id="PRO_5022067396" description="DUF3108 domain-containing protein" evidence="1">
    <location>
        <begin position="23"/>
        <end position="231"/>
    </location>
</feature>
<organism evidence="2 3">
    <name type="scientific">Aliikangiella coralliicola</name>
    <dbReference type="NCBI Taxonomy" id="2592383"/>
    <lineage>
        <taxon>Bacteria</taxon>
        <taxon>Pseudomonadati</taxon>
        <taxon>Pseudomonadota</taxon>
        <taxon>Gammaproteobacteria</taxon>
        <taxon>Oceanospirillales</taxon>
        <taxon>Pleioneaceae</taxon>
        <taxon>Aliikangiella</taxon>
    </lineage>
</organism>